<reference evidence="7 8" key="1">
    <citation type="journal article" date="2015" name="Int. J. Syst. Evol. Microbiol.">
        <title>Sporolactobacillus shoreae sp. nov. and Sporolactobacillus spathodeae sp. nov., two spore-forming lactic acid bacteria isolated from tree barks in Thailand.</title>
        <authorList>
            <person name="Thamacharoensuk T."/>
            <person name="Kitahara M."/>
            <person name="Ohkuma M."/>
            <person name="Thongchul N."/>
            <person name="Tanasupawat S."/>
        </authorList>
    </citation>
    <scope>NUCLEOTIDE SEQUENCE [LARGE SCALE GENOMIC DNA]</scope>
    <source>
        <strain evidence="7 8">BK92</strain>
    </source>
</reference>
<feature type="transmembrane region" description="Helical" evidence="6">
    <location>
        <begin position="155"/>
        <end position="173"/>
    </location>
</feature>
<accession>A0A4Z0GN06</accession>
<keyword evidence="5 6" id="KW-0472">Membrane</keyword>
<sequence>MNGIFRTKPISMLLDETKGNQGLKKALGAFDLTLLGIGCIIGTGIFVLTGVAAATLSGPALVISFVLSGLACVFAALCYAEFASMVPVAGSAYTYGYAGLGEIWGWIIGWDLILEYAVGIATVAIGWSGYVVNLLNNVGIHLPTALTLSPFDKGGIINIPAMLIIGLIAWLLISGVKNTSGLNSVIVIIKVAVVLLFIVLAVWHVKPGNWVPFMPFGFNGVVSGAAVVFFSYIGFDAVSTAAEETRNPQKNMPKGIIYSLLICTVLYIIVSGILTGIVKYTAYNTPAGKAAPVAYALDQIGIHWGSALVSVGAICGITSVCLVLMYGQSRIFFAMARDGLIPKFLGSVDQKHQTPKISTIIVAVACAITAGLFPIGLVSELVSIGTLFAFIIVCAGVIVLRYKRKDLKRSFKAPLFPWVPILGIISCAYLITGLKPATWIRFVVWFVLGLIVYFAYSRTHSELYLSEKTGSKGQAS</sequence>
<dbReference type="RefSeq" id="WP_135349253.1">
    <property type="nucleotide sequence ID" value="NZ_SRJD01000016.1"/>
</dbReference>
<dbReference type="Pfam" id="PF13520">
    <property type="entry name" value="AA_permease_2"/>
    <property type="match status" value="1"/>
</dbReference>
<feature type="transmembrane region" description="Helical" evidence="6">
    <location>
        <begin position="60"/>
        <end position="82"/>
    </location>
</feature>
<evidence type="ECO:0000256" key="1">
    <source>
        <dbReference type="ARBA" id="ARBA00004141"/>
    </source>
</evidence>
<dbReference type="InterPro" id="IPR002293">
    <property type="entry name" value="AA/rel_permease1"/>
</dbReference>
<feature type="transmembrane region" description="Helical" evidence="6">
    <location>
        <begin position="32"/>
        <end position="54"/>
    </location>
</feature>
<gene>
    <name evidence="7" type="ORF">E4665_13125</name>
</gene>
<dbReference type="PANTHER" id="PTHR43243">
    <property type="entry name" value="INNER MEMBRANE TRANSPORTER YGJI-RELATED"/>
    <property type="match status" value="1"/>
</dbReference>
<feature type="transmembrane region" description="Helical" evidence="6">
    <location>
        <begin position="414"/>
        <end position="432"/>
    </location>
</feature>
<feature type="transmembrane region" description="Helical" evidence="6">
    <location>
        <begin position="103"/>
        <end position="127"/>
    </location>
</feature>
<dbReference type="GO" id="GO:0015171">
    <property type="term" value="F:amino acid transmembrane transporter activity"/>
    <property type="evidence" value="ECO:0007669"/>
    <property type="project" value="TreeGrafter"/>
</dbReference>
<evidence type="ECO:0000256" key="5">
    <source>
        <dbReference type="ARBA" id="ARBA00023136"/>
    </source>
</evidence>
<dbReference type="PIRSF" id="PIRSF006060">
    <property type="entry name" value="AA_transporter"/>
    <property type="match status" value="1"/>
</dbReference>
<keyword evidence="2" id="KW-0813">Transport</keyword>
<feature type="transmembrane region" description="Helical" evidence="6">
    <location>
        <begin position="256"/>
        <end position="282"/>
    </location>
</feature>
<feature type="transmembrane region" description="Helical" evidence="6">
    <location>
        <begin position="216"/>
        <end position="235"/>
    </location>
</feature>
<protein>
    <submittedName>
        <fullName evidence="7">Amino acid permease</fullName>
    </submittedName>
</protein>
<evidence type="ECO:0000313" key="7">
    <source>
        <dbReference type="EMBL" id="TGA97162.1"/>
    </source>
</evidence>
<feature type="transmembrane region" description="Helical" evidence="6">
    <location>
        <begin position="381"/>
        <end position="402"/>
    </location>
</feature>
<evidence type="ECO:0000313" key="8">
    <source>
        <dbReference type="Proteomes" id="UP000298347"/>
    </source>
</evidence>
<keyword evidence="3 6" id="KW-0812">Transmembrane</keyword>
<comment type="subcellular location">
    <subcellularLocation>
        <location evidence="1">Membrane</location>
        <topology evidence="1">Multi-pass membrane protein</topology>
    </subcellularLocation>
</comment>
<evidence type="ECO:0000256" key="2">
    <source>
        <dbReference type="ARBA" id="ARBA00022448"/>
    </source>
</evidence>
<feature type="transmembrane region" description="Helical" evidence="6">
    <location>
        <begin position="357"/>
        <end position="375"/>
    </location>
</feature>
<dbReference type="AlphaFoldDB" id="A0A4Z0GN06"/>
<dbReference type="OrthoDB" id="9762947at2"/>
<dbReference type="PANTHER" id="PTHR43243:SF4">
    <property type="entry name" value="CATIONIC AMINO ACID TRANSPORTER 4"/>
    <property type="match status" value="1"/>
</dbReference>
<keyword evidence="8" id="KW-1185">Reference proteome</keyword>
<organism evidence="7 8">
    <name type="scientific">Sporolactobacillus shoreae</name>
    <dbReference type="NCBI Taxonomy" id="1465501"/>
    <lineage>
        <taxon>Bacteria</taxon>
        <taxon>Bacillati</taxon>
        <taxon>Bacillota</taxon>
        <taxon>Bacilli</taxon>
        <taxon>Bacillales</taxon>
        <taxon>Sporolactobacillaceae</taxon>
        <taxon>Sporolactobacillus</taxon>
    </lineage>
</organism>
<dbReference type="EMBL" id="SRJD01000016">
    <property type="protein sequence ID" value="TGA97162.1"/>
    <property type="molecule type" value="Genomic_DNA"/>
</dbReference>
<proteinExistence type="predicted"/>
<dbReference type="Proteomes" id="UP000298347">
    <property type="component" value="Unassembled WGS sequence"/>
</dbReference>
<name>A0A4Z0GN06_9BACL</name>
<feature type="transmembrane region" description="Helical" evidence="6">
    <location>
        <begin position="302"/>
        <end position="327"/>
    </location>
</feature>
<evidence type="ECO:0000256" key="3">
    <source>
        <dbReference type="ARBA" id="ARBA00022692"/>
    </source>
</evidence>
<comment type="caution">
    <text evidence="7">The sequence shown here is derived from an EMBL/GenBank/DDBJ whole genome shotgun (WGS) entry which is preliminary data.</text>
</comment>
<evidence type="ECO:0000256" key="4">
    <source>
        <dbReference type="ARBA" id="ARBA00022989"/>
    </source>
</evidence>
<dbReference type="Gene3D" id="1.20.1740.10">
    <property type="entry name" value="Amino acid/polyamine transporter I"/>
    <property type="match status" value="1"/>
</dbReference>
<keyword evidence="4 6" id="KW-1133">Transmembrane helix</keyword>
<feature type="transmembrane region" description="Helical" evidence="6">
    <location>
        <begin position="185"/>
        <end position="204"/>
    </location>
</feature>
<dbReference type="GO" id="GO:0016020">
    <property type="term" value="C:membrane"/>
    <property type="evidence" value="ECO:0007669"/>
    <property type="project" value="UniProtKB-SubCell"/>
</dbReference>
<feature type="transmembrane region" description="Helical" evidence="6">
    <location>
        <begin position="438"/>
        <end position="456"/>
    </location>
</feature>
<evidence type="ECO:0000256" key="6">
    <source>
        <dbReference type="SAM" id="Phobius"/>
    </source>
</evidence>